<proteinExistence type="predicted"/>
<dbReference type="EMBL" id="UYYB01102684">
    <property type="protein sequence ID" value="VDM78695.1"/>
    <property type="molecule type" value="Genomic_DNA"/>
</dbReference>
<accession>A0A3P7L7E3</accession>
<gene>
    <name evidence="2" type="ORF">SVUK_LOCUS13693</name>
</gene>
<evidence type="ECO:0000313" key="2">
    <source>
        <dbReference type="EMBL" id="VDM78695.1"/>
    </source>
</evidence>
<evidence type="ECO:0000256" key="1">
    <source>
        <dbReference type="SAM" id="MobiDB-lite"/>
    </source>
</evidence>
<keyword evidence="3" id="KW-1185">Reference proteome</keyword>
<feature type="region of interest" description="Disordered" evidence="1">
    <location>
        <begin position="1"/>
        <end position="34"/>
    </location>
</feature>
<protein>
    <submittedName>
        <fullName evidence="2">Uncharacterized protein</fullName>
    </submittedName>
</protein>
<dbReference type="OrthoDB" id="10597897at2759"/>
<reference evidence="2 3" key="1">
    <citation type="submission" date="2018-11" db="EMBL/GenBank/DDBJ databases">
        <authorList>
            <consortium name="Pathogen Informatics"/>
        </authorList>
    </citation>
    <scope>NUCLEOTIDE SEQUENCE [LARGE SCALE GENOMIC DNA]</scope>
</reference>
<dbReference type="Proteomes" id="UP000270094">
    <property type="component" value="Unassembled WGS sequence"/>
</dbReference>
<name>A0A3P7L7E3_STRVU</name>
<dbReference type="AlphaFoldDB" id="A0A3P7L7E3"/>
<evidence type="ECO:0000313" key="3">
    <source>
        <dbReference type="Proteomes" id="UP000270094"/>
    </source>
</evidence>
<feature type="compositionally biased region" description="Basic and acidic residues" evidence="1">
    <location>
        <begin position="1"/>
        <end position="26"/>
    </location>
</feature>
<organism evidence="2 3">
    <name type="scientific">Strongylus vulgaris</name>
    <name type="common">Blood worm</name>
    <dbReference type="NCBI Taxonomy" id="40348"/>
    <lineage>
        <taxon>Eukaryota</taxon>
        <taxon>Metazoa</taxon>
        <taxon>Ecdysozoa</taxon>
        <taxon>Nematoda</taxon>
        <taxon>Chromadorea</taxon>
        <taxon>Rhabditida</taxon>
        <taxon>Rhabditina</taxon>
        <taxon>Rhabditomorpha</taxon>
        <taxon>Strongyloidea</taxon>
        <taxon>Strongylidae</taxon>
        <taxon>Strongylus</taxon>
    </lineage>
</organism>
<sequence length="144" mass="16271">MQRHSEELENKHNEGVEKSSAKERQLSVEGSDSSVVDVSEELLNAEVFPISKVLPQDFHVPELTPLENREGTLLFTDDRDYWPSPVAVRHLRDSSDNSVRVRPSRFSIDNSCFDLGDNSTEASLAGTPIEKVRENKTLITKFIM</sequence>